<evidence type="ECO:0000313" key="1">
    <source>
        <dbReference type="EMBL" id="CAB5222144.1"/>
    </source>
</evidence>
<evidence type="ECO:0008006" key="2">
    <source>
        <dbReference type="Google" id="ProtNLM"/>
    </source>
</evidence>
<reference evidence="1" key="1">
    <citation type="submission" date="2020-05" db="EMBL/GenBank/DDBJ databases">
        <authorList>
            <person name="Chiriac C."/>
            <person name="Salcher M."/>
            <person name="Ghai R."/>
            <person name="Kavagutti S V."/>
        </authorList>
    </citation>
    <scope>NUCLEOTIDE SEQUENCE</scope>
</reference>
<organism evidence="1">
    <name type="scientific">uncultured Caudovirales phage</name>
    <dbReference type="NCBI Taxonomy" id="2100421"/>
    <lineage>
        <taxon>Viruses</taxon>
        <taxon>Duplodnaviria</taxon>
        <taxon>Heunggongvirae</taxon>
        <taxon>Uroviricota</taxon>
        <taxon>Caudoviricetes</taxon>
        <taxon>Peduoviridae</taxon>
        <taxon>Maltschvirus</taxon>
        <taxon>Maltschvirus maltsch</taxon>
    </lineage>
</organism>
<proteinExistence type="predicted"/>
<name>A0A6J7X1A2_9CAUD</name>
<dbReference type="EMBL" id="LR798299">
    <property type="protein sequence ID" value="CAB5222144.1"/>
    <property type="molecule type" value="Genomic_DNA"/>
</dbReference>
<sequence length="188" mass="22231">MSYPQGKSTVWKENYNETLSNRYQTVIRTQTRHTLEMLGSWVYAGRIQTQKSLKFFRQNEVLSVLKDKDKKAINKKSGLLLVLIALIAQLGSSSAHSANYSIDHLKLYAHSRILDYKEFQCFNRIVTKESRWNYLAKNGSHYGLGQMRSKHYRDLDPYRQIDATLKYITNRYKSNCKAWAFHQERNYY</sequence>
<gene>
    <name evidence="1" type="ORF">UFOVP362_6</name>
</gene>
<accession>A0A6J7X1A2</accession>
<protein>
    <recommendedName>
        <fullName evidence="2">Transglycosylase SLT domain-containing protein</fullName>
    </recommendedName>
</protein>